<dbReference type="Proteomes" id="UP001187531">
    <property type="component" value="Unassembled WGS sequence"/>
</dbReference>
<organism evidence="8 9">
    <name type="scientific">Artemia franciscana</name>
    <name type="common">Brine shrimp</name>
    <name type="synonym">Artemia sanfranciscana</name>
    <dbReference type="NCBI Taxonomy" id="6661"/>
    <lineage>
        <taxon>Eukaryota</taxon>
        <taxon>Metazoa</taxon>
        <taxon>Ecdysozoa</taxon>
        <taxon>Arthropoda</taxon>
        <taxon>Crustacea</taxon>
        <taxon>Branchiopoda</taxon>
        <taxon>Anostraca</taxon>
        <taxon>Artemiidae</taxon>
        <taxon>Artemia</taxon>
    </lineage>
</organism>
<proteinExistence type="predicted"/>
<dbReference type="GO" id="GO:0010945">
    <property type="term" value="F:coenzyme A diphosphatase activity"/>
    <property type="evidence" value="ECO:0007669"/>
    <property type="project" value="InterPro"/>
</dbReference>
<keyword evidence="4" id="KW-0378">Hydrolase</keyword>
<evidence type="ECO:0000256" key="2">
    <source>
        <dbReference type="ARBA" id="ARBA00001946"/>
    </source>
</evidence>
<dbReference type="CDD" id="cd03426">
    <property type="entry name" value="NUDIX_CoAse_Nudt7"/>
    <property type="match status" value="1"/>
</dbReference>
<dbReference type="PANTHER" id="PTHR12992">
    <property type="entry name" value="NUDIX HYDROLASE"/>
    <property type="match status" value="1"/>
</dbReference>
<evidence type="ECO:0000313" key="9">
    <source>
        <dbReference type="Proteomes" id="UP001187531"/>
    </source>
</evidence>
<protein>
    <recommendedName>
        <fullName evidence="7">Nudix hydrolase domain-containing protein</fullName>
    </recommendedName>
</protein>
<name>A0AA88L1S6_ARTSF</name>
<dbReference type="EMBL" id="JAVRJZ010000021">
    <property type="protein sequence ID" value="KAK2704520.1"/>
    <property type="molecule type" value="Genomic_DNA"/>
</dbReference>
<dbReference type="InterPro" id="IPR000086">
    <property type="entry name" value="NUDIX_hydrolase_dom"/>
</dbReference>
<dbReference type="Gene3D" id="3.90.79.10">
    <property type="entry name" value="Nucleoside Triphosphate Pyrophosphohydrolase"/>
    <property type="match status" value="1"/>
</dbReference>
<dbReference type="AlphaFoldDB" id="A0AA88L1S6"/>
<gene>
    <name evidence="8" type="ORF">QYM36_016797</name>
</gene>
<dbReference type="PROSITE" id="PS51462">
    <property type="entry name" value="NUDIX"/>
    <property type="match status" value="1"/>
</dbReference>
<accession>A0AA88L1S6</accession>
<evidence type="ECO:0000256" key="1">
    <source>
        <dbReference type="ARBA" id="ARBA00001936"/>
    </source>
</evidence>
<dbReference type="PANTHER" id="PTHR12992:SF11">
    <property type="entry name" value="MITOCHONDRIAL COENZYME A DIPHOSPHATASE NUDT8"/>
    <property type="match status" value="1"/>
</dbReference>
<sequence>MRWLHRHILYRPYSTEISHTLERLSKSLTKNKFKTEISVGKLSNGKHSENEKKCAAAVLIPLCLTDGKLSLLYTVRSKNLSKHRGEVSFPGGNRDKNDATLVYTALRETYEEIGIKEDRVKVIGQLNPLQSMKGNYVMPFVGFINNFNFSDLKLNQSEVDQVFLRFVSDLSHKGIYGVTQFRTFGDFILPVYRGEPKIWGLTAMMTHLTLSAMLTREEYPLRLKMLKFRS</sequence>
<reference evidence="8" key="1">
    <citation type="submission" date="2023-07" db="EMBL/GenBank/DDBJ databases">
        <title>Chromosome-level genome assembly of Artemia franciscana.</title>
        <authorList>
            <person name="Jo E."/>
        </authorList>
    </citation>
    <scope>NUCLEOTIDE SEQUENCE</scope>
    <source>
        <tissue evidence="8">Whole body</tissue>
    </source>
</reference>
<evidence type="ECO:0000259" key="7">
    <source>
        <dbReference type="PROSITE" id="PS51462"/>
    </source>
</evidence>
<dbReference type="SUPFAM" id="SSF55811">
    <property type="entry name" value="Nudix"/>
    <property type="match status" value="1"/>
</dbReference>
<feature type="domain" description="Nudix hydrolase" evidence="7">
    <location>
        <begin position="53"/>
        <end position="192"/>
    </location>
</feature>
<keyword evidence="6" id="KW-0464">Manganese</keyword>
<keyword evidence="9" id="KW-1185">Reference proteome</keyword>
<keyword evidence="5" id="KW-0460">Magnesium</keyword>
<comment type="caution">
    <text evidence="8">The sequence shown here is derived from an EMBL/GenBank/DDBJ whole genome shotgun (WGS) entry which is preliminary data.</text>
</comment>
<comment type="cofactor">
    <cofactor evidence="2">
        <name>Mg(2+)</name>
        <dbReference type="ChEBI" id="CHEBI:18420"/>
    </cofactor>
</comment>
<evidence type="ECO:0000256" key="3">
    <source>
        <dbReference type="ARBA" id="ARBA00022723"/>
    </source>
</evidence>
<dbReference type="Pfam" id="PF00293">
    <property type="entry name" value="NUDIX"/>
    <property type="match status" value="1"/>
</dbReference>
<comment type="cofactor">
    <cofactor evidence="1">
        <name>Mn(2+)</name>
        <dbReference type="ChEBI" id="CHEBI:29035"/>
    </cofactor>
</comment>
<evidence type="ECO:0000256" key="5">
    <source>
        <dbReference type="ARBA" id="ARBA00022842"/>
    </source>
</evidence>
<dbReference type="InterPro" id="IPR045121">
    <property type="entry name" value="CoAse"/>
</dbReference>
<dbReference type="GO" id="GO:0046872">
    <property type="term" value="F:metal ion binding"/>
    <property type="evidence" value="ECO:0007669"/>
    <property type="project" value="UniProtKB-KW"/>
</dbReference>
<evidence type="ECO:0000313" key="8">
    <source>
        <dbReference type="EMBL" id="KAK2704520.1"/>
    </source>
</evidence>
<evidence type="ECO:0000256" key="6">
    <source>
        <dbReference type="ARBA" id="ARBA00023211"/>
    </source>
</evidence>
<keyword evidence="3" id="KW-0479">Metal-binding</keyword>
<evidence type="ECO:0000256" key="4">
    <source>
        <dbReference type="ARBA" id="ARBA00022801"/>
    </source>
</evidence>
<dbReference type="InterPro" id="IPR015797">
    <property type="entry name" value="NUDIX_hydrolase-like_dom_sf"/>
</dbReference>